<feature type="transmembrane region" description="Helical" evidence="1">
    <location>
        <begin position="120"/>
        <end position="137"/>
    </location>
</feature>
<dbReference type="Gene3D" id="1.10.10.10">
    <property type="entry name" value="Winged helix-like DNA-binding domain superfamily/Winged helix DNA-binding domain"/>
    <property type="match status" value="1"/>
</dbReference>
<keyword evidence="1" id="KW-0812">Transmembrane</keyword>
<sequence length="194" mass="21756">MFVNEEAESLSKDDIYSMLSNRRRRLALSYLRQTEDKVSVRDLSKEVAAMENGIDREELTYKQRKRVYTSLHQTHLPKLDDVGVVVYDRDRGYISLTPLAADLDTFLDGTTDRRISSWSVYYLGLSGLSLLVVGLAWTDLFPFSLVSDLGYALLVSLTFAVSAAVHVYTERVSLEGGDPSVSGFLTDVGLRDDD</sequence>
<organism evidence="3 4">
    <name type="scientific">Halogeometricum limi</name>
    <dbReference type="NCBI Taxonomy" id="555875"/>
    <lineage>
        <taxon>Archaea</taxon>
        <taxon>Methanobacteriati</taxon>
        <taxon>Methanobacteriota</taxon>
        <taxon>Stenosarchaea group</taxon>
        <taxon>Halobacteria</taxon>
        <taxon>Halobacteriales</taxon>
        <taxon>Haloferacaceae</taxon>
        <taxon>Halogeometricum</taxon>
    </lineage>
</organism>
<proteinExistence type="predicted"/>
<reference evidence="4" key="1">
    <citation type="submission" date="2016-10" db="EMBL/GenBank/DDBJ databases">
        <authorList>
            <person name="Varghese N."/>
            <person name="Submissions S."/>
        </authorList>
    </citation>
    <scope>NUCLEOTIDE SEQUENCE [LARGE SCALE GENOMIC DNA]</scope>
    <source>
        <strain evidence="4">CGMCC 1.8711</strain>
    </source>
</reference>
<evidence type="ECO:0000313" key="3">
    <source>
        <dbReference type="EMBL" id="SFR59128.1"/>
    </source>
</evidence>
<feature type="transmembrane region" description="Helical" evidence="1">
    <location>
        <begin position="149"/>
        <end position="168"/>
    </location>
</feature>
<evidence type="ECO:0000256" key="1">
    <source>
        <dbReference type="SAM" id="Phobius"/>
    </source>
</evidence>
<dbReference type="Pfam" id="PF24035">
    <property type="entry name" value="DUF7344"/>
    <property type="match status" value="1"/>
</dbReference>
<dbReference type="AlphaFoldDB" id="A0A1I6HXJ5"/>
<feature type="domain" description="DUF7344" evidence="2">
    <location>
        <begin position="17"/>
        <end position="94"/>
    </location>
</feature>
<keyword evidence="4" id="KW-1185">Reference proteome</keyword>
<evidence type="ECO:0000259" key="2">
    <source>
        <dbReference type="Pfam" id="PF24035"/>
    </source>
</evidence>
<evidence type="ECO:0000313" key="4">
    <source>
        <dbReference type="Proteomes" id="UP000243250"/>
    </source>
</evidence>
<keyword evidence="1" id="KW-0472">Membrane</keyword>
<dbReference type="EMBL" id="FOYS01000004">
    <property type="protein sequence ID" value="SFR59128.1"/>
    <property type="molecule type" value="Genomic_DNA"/>
</dbReference>
<gene>
    <name evidence="3" type="ORF">SAMN04488124_2571</name>
</gene>
<protein>
    <recommendedName>
        <fullName evidence="2">DUF7344 domain-containing protein</fullName>
    </recommendedName>
</protein>
<accession>A0A1I6HXJ5</accession>
<dbReference type="InterPro" id="IPR055768">
    <property type="entry name" value="DUF7344"/>
</dbReference>
<dbReference type="Proteomes" id="UP000243250">
    <property type="component" value="Unassembled WGS sequence"/>
</dbReference>
<keyword evidence="1" id="KW-1133">Transmembrane helix</keyword>
<dbReference type="InterPro" id="IPR036388">
    <property type="entry name" value="WH-like_DNA-bd_sf"/>
</dbReference>
<name>A0A1I6HXJ5_9EURY</name>